<sequence length="106" mass="11405">MTSVRFYRDRRGLLRGFSVIGHAGSAPSGEDLVCAGVSVLSQTAVNALEAVAGIEVVLHMGDGFLSVRLPKGLSAKRLYGAQVILRTVRQGLEDMAKAYPRYVRVT</sequence>
<reference evidence="7" key="1">
    <citation type="submission" date="2020-10" db="EMBL/GenBank/DDBJ databases">
        <authorList>
            <person name="Gilroy R."/>
        </authorList>
    </citation>
    <scope>NUCLEOTIDE SEQUENCE</scope>
    <source>
        <strain evidence="7">ChiHile30-977</strain>
    </source>
</reference>
<dbReference type="Proteomes" id="UP000886819">
    <property type="component" value="Unassembled WGS sequence"/>
</dbReference>
<dbReference type="InterPro" id="IPR007422">
    <property type="entry name" value="Peptidase_Prp"/>
</dbReference>
<evidence type="ECO:0000256" key="5">
    <source>
        <dbReference type="ARBA" id="ARBA00044503"/>
    </source>
</evidence>
<name>A0A9D1CHQ1_9FIRM</name>
<dbReference type="InterPro" id="IPR036764">
    <property type="entry name" value="Peptidase_Prp_sf"/>
</dbReference>
<dbReference type="SUPFAM" id="SSF118010">
    <property type="entry name" value="TM1457-like"/>
    <property type="match status" value="1"/>
</dbReference>
<evidence type="ECO:0000256" key="2">
    <source>
        <dbReference type="ARBA" id="ARBA00022670"/>
    </source>
</evidence>
<dbReference type="AlphaFoldDB" id="A0A9D1CHQ1"/>
<organism evidence="7 8">
    <name type="scientific">Candidatus Avichristensenella intestinipullorum</name>
    <dbReference type="NCBI Taxonomy" id="2840693"/>
    <lineage>
        <taxon>Bacteria</taxon>
        <taxon>Bacillati</taxon>
        <taxon>Bacillota</taxon>
        <taxon>Clostridia</taxon>
        <taxon>Candidatus Avichristensenella</taxon>
    </lineage>
</organism>
<proteinExistence type="inferred from homology"/>
<evidence type="ECO:0000313" key="7">
    <source>
        <dbReference type="EMBL" id="HIQ61970.1"/>
    </source>
</evidence>
<comment type="similarity">
    <text evidence="5">Belongs to the Prp family.</text>
</comment>
<protein>
    <recommendedName>
        <fullName evidence="6">Ribosomal processing cysteine protease Prp</fullName>
    </recommendedName>
</protein>
<dbReference type="Gene3D" id="3.30.70.1490">
    <property type="entry name" value="Cysteine protease Prp"/>
    <property type="match status" value="1"/>
</dbReference>
<accession>A0A9D1CHQ1</accession>
<dbReference type="Pfam" id="PF04327">
    <property type="entry name" value="Peptidase_Prp"/>
    <property type="match status" value="1"/>
</dbReference>
<dbReference type="GO" id="GO:0006508">
    <property type="term" value="P:proteolysis"/>
    <property type="evidence" value="ECO:0007669"/>
    <property type="project" value="UniProtKB-KW"/>
</dbReference>
<evidence type="ECO:0000256" key="6">
    <source>
        <dbReference type="ARBA" id="ARBA00044538"/>
    </source>
</evidence>
<dbReference type="PANTHER" id="PTHR39178:SF1">
    <property type="entry name" value="RIBOSOMAL-PROCESSING CYSTEINE PROTEASE PRP"/>
    <property type="match status" value="1"/>
</dbReference>
<dbReference type="GO" id="GO:0042254">
    <property type="term" value="P:ribosome biogenesis"/>
    <property type="evidence" value="ECO:0007669"/>
    <property type="project" value="UniProtKB-KW"/>
</dbReference>
<evidence type="ECO:0000256" key="3">
    <source>
        <dbReference type="ARBA" id="ARBA00022801"/>
    </source>
</evidence>
<evidence type="ECO:0000256" key="4">
    <source>
        <dbReference type="ARBA" id="ARBA00022807"/>
    </source>
</evidence>
<gene>
    <name evidence="7" type="ORF">IAA66_00090</name>
</gene>
<dbReference type="GO" id="GO:0008234">
    <property type="term" value="F:cysteine-type peptidase activity"/>
    <property type="evidence" value="ECO:0007669"/>
    <property type="project" value="UniProtKB-KW"/>
</dbReference>
<dbReference type="EMBL" id="DVFI01000002">
    <property type="protein sequence ID" value="HIQ61970.1"/>
    <property type="molecule type" value="Genomic_DNA"/>
</dbReference>
<evidence type="ECO:0000313" key="8">
    <source>
        <dbReference type="Proteomes" id="UP000886819"/>
    </source>
</evidence>
<keyword evidence="4" id="KW-0788">Thiol protease</keyword>
<keyword evidence="3" id="KW-0378">Hydrolase</keyword>
<dbReference type="PANTHER" id="PTHR39178">
    <property type="entry name" value="HYPOTHETICAL RIBOSOME-ASSOCIATED PROTEIN"/>
    <property type="match status" value="1"/>
</dbReference>
<keyword evidence="2 7" id="KW-0645">Protease</keyword>
<evidence type="ECO:0000256" key="1">
    <source>
        <dbReference type="ARBA" id="ARBA00022517"/>
    </source>
</evidence>
<dbReference type="CDD" id="cd16332">
    <property type="entry name" value="Prp-like"/>
    <property type="match status" value="1"/>
</dbReference>
<comment type="caution">
    <text evidence="7">The sequence shown here is derived from an EMBL/GenBank/DDBJ whole genome shotgun (WGS) entry which is preliminary data.</text>
</comment>
<keyword evidence="1" id="KW-0690">Ribosome biogenesis</keyword>
<reference evidence="7" key="2">
    <citation type="journal article" date="2021" name="PeerJ">
        <title>Extensive microbial diversity within the chicken gut microbiome revealed by metagenomics and culture.</title>
        <authorList>
            <person name="Gilroy R."/>
            <person name="Ravi A."/>
            <person name="Getino M."/>
            <person name="Pursley I."/>
            <person name="Horton D.L."/>
            <person name="Alikhan N.F."/>
            <person name="Baker D."/>
            <person name="Gharbi K."/>
            <person name="Hall N."/>
            <person name="Watson M."/>
            <person name="Adriaenssens E.M."/>
            <person name="Foster-Nyarko E."/>
            <person name="Jarju S."/>
            <person name="Secka A."/>
            <person name="Antonio M."/>
            <person name="Oren A."/>
            <person name="Chaudhuri R.R."/>
            <person name="La Ragione R."/>
            <person name="Hildebrand F."/>
            <person name="Pallen M.J."/>
        </authorList>
    </citation>
    <scope>NUCLEOTIDE SEQUENCE</scope>
    <source>
        <strain evidence="7">ChiHile30-977</strain>
    </source>
</reference>